<dbReference type="AlphaFoldDB" id="A0A9J7NCE4"/>
<proteinExistence type="predicted"/>
<keyword evidence="2" id="KW-1133">Transmembrane helix</keyword>
<keyword evidence="2" id="KW-0812">Transmembrane</keyword>
<dbReference type="Proteomes" id="UP000001554">
    <property type="component" value="Chromosome 14"/>
</dbReference>
<evidence type="ECO:0000256" key="1">
    <source>
        <dbReference type="SAM" id="MobiDB-lite"/>
    </source>
</evidence>
<organism evidence="3 4">
    <name type="scientific">Branchiostoma floridae</name>
    <name type="common">Florida lancelet</name>
    <name type="synonym">Amphioxus</name>
    <dbReference type="NCBI Taxonomy" id="7739"/>
    <lineage>
        <taxon>Eukaryota</taxon>
        <taxon>Metazoa</taxon>
        <taxon>Chordata</taxon>
        <taxon>Cephalochordata</taxon>
        <taxon>Leptocardii</taxon>
        <taxon>Amphioxiformes</taxon>
        <taxon>Branchiostomatidae</taxon>
        <taxon>Branchiostoma</taxon>
    </lineage>
</organism>
<evidence type="ECO:0000313" key="4">
    <source>
        <dbReference type="RefSeq" id="XP_035697726.1"/>
    </source>
</evidence>
<gene>
    <name evidence="4" type="primary">LOC118430809</name>
</gene>
<keyword evidence="3" id="KW-1185">Reference proteome</keyword>
<evidence type="ECO:0000313" key="3">
    <source>
        <dbReference type="Proteomes" id="UP000001554"/>
    </source>
</evidence>
<dbReference type="GeneID" id="118430809"/>
<protein>
    <submittedName>
        <fullName evidence="4">Acanthoscurrin-1-like</fullName>
    </submittedName>
</protein>
<dbReference type="KEGG" id="bfo:118430809"/>
<feature type="region of interest" description="Disordered" evidence="1">
    <location>
        <begin position="1"/>
        <end position="33"/>
    </location>
</feature>
<dbReference type="RefSeq" id="XP_035697726.1">
    <property type="nucleotide sequence ID" value="XM_035841833.1"/>
</dbReference>
<reference evidence="4" key="2">
    <citation type="submission" date="2025-08" db="UniProtKB">
        <authorList>
            <consortium name="RefSeq"/>
        </authorList>
    </citation>
    <scope>IDENTIFICATION</scope>
    <source>
        <strain evidence="4">S238N-H82</strain>
        <tissue evidence="4">Testes</tissue>
    </source>
</reference>
<keyword evidence="2" id="KW-0472">Membrane</keyword>
<sequence length="172" mass="16340">MTFTFNLYPPQRSREPGRTAEIPGAGEDGGSAGGGNLGVLIGEIPGAGEDGGSAGGGNLGVLIGEIPGAGEDGGSAGGGNLGVLTGGAVGGVLVLDPGVKLNPCAAKYVREIPGAGEDGGSAGGGNLGVLIGGAVGGVLVLAGLGSLAHYLVKKKKSKPAVVKPKTDPADYE</sequence>
<feature type="transmembrane region" description="Helical" evidence="2">
    <location>
        <begin position="127"/>
        <end position="152"/>
    </location>
</feature>
<accession>A0A9J7NCE4</accession>
<evidence type="ECO:0000256" key="2">
    <source>
        <dbReference type="SAM" id="Phobius"/>
    </source>
</evidence>
<name>A0A9J7NCE4_BRAFL</name>
<reference evidence="3" key="1">
    <citation type="journal article" date="2020" name="Nat. Ecol. Evol.">
        <title>Deeply conserved synteny resolves early events in vertebrate evolution.</title>
        <authorList>
            <person name="Simakov O."/>
            <person name="Marletaz F."/>
            <person name="Yue J.X."/>
            <person name="O'Connell B."/>
            <person name="Jenkins J."/>
            <person name="Brandt A."/>
            <person name="Calef R."/>
            <person name="Tung C.H."/>
            <person name="Huang T.K."/>
            <person name="Schmutz J."/>
            <person name="Satoh N."/>
            <person name="Yu J.K."/>
            <person name="Putnam N.H."/>
            <person name="Green R.E."/>
            <person name="Rokhsar D.S."/>
        </authorList>
    </citation>
    <scope>NUCLEOTIDE SEQUENCE [LARGE SCALE GENOMIC DNA]</scope>
    <source>
        <strain evidence="3">S238N-H82</strain>
    </source>
</reference>